<dbReference type="EMBL" id="MSCW01000001">
    <property type="protein sequence ID" value="ONF45508.1"/>
    <property type="molecule type" value="Genomic_DNA"/>
</dbReference>
<sequence length="275" mass="31700">MWWGVALIAWVLGAVLLAINLYGLAQPLRKPGLGQTDQASLRFVPDQVWSYEKSLKEINALDPSLPEDQFLRDANRVVNRSLVHVDWNRVDPEAYRQRVPVWENYFLYLLGKFSGLPQFERYHYADYRRNIRRGIGICGDAATVLSSVLDRYQVDNRIVSFEGHVLVEAGTGSNGVLLDPDFGVVLDVPLDALATRLPDIRQRYLDAGYSVREIDYLMPIYLGQYRLFDDTYHFMSKRYLFENASYILKWLLPLGLMMASSAWLWVVWSRAGSIR</sequence>
<keyword evidence="1" id="KW-1133">Transmembrane helix</keyword>
<accession>A0A1V2DXX4</accession>
<evidence type="ECO:0008006" key="4">
    <source>
        <dbReference type="Google" id="ProtNLM"/>
    </source>
</evidence>
<name>A0A1V2DXX4_9GAMM</name>
<gene>
    <name evidence="2" type="ORF">BTO32_03010</name>
</gene>
<dbReference type="STRING" id="135739.BTO32_03010"/>
<reference evidence="2 3" key="1">
    <citation type="submission" date="2016-12" db="EMBL/GenBank/DDBJ databases">
        <title>Marinobacter lutaoensis whole genome sequencing.</title>
        <authorList>
            <person name="Verma A."/>
            <person name="Krishnamurthi S."/>
        </authorList>
    </citation>
    <scope>NUCLEOTIDE SEQUENCE [LARGE SCALE GENOMIC DNA]</scope>
    <source>
        <strain evidence="2 3">T5054</strain>
    </source>
</reference>
<evidence type="ECO:0000313" key="3">
    <source>
        <dbReference type="Proteomes" id="UP000189339"/>
    </source>
</evidence>
<keyword evidence="1" id="KW-0472">Membrane</keyword>
<feature type="transmembrane region" description="Helical" evidence="1">
    <location>
        <begin position="6"/>
        <end position="25"/>
    </location>
</feature>
<feature type="transmembrane region" description="Helical" evidence="1">
    <location>
        <begin position="246"/>
        <end position="268"/>
    </location>
</feature>
<dbReference type="Proteomes" id="UP000189339">
    <property type="component" value="Unassembled WGS sequence"/>
</dbReference>
<dbReference type="AlphaFoldDB" id="A0A1V2DXX4"/>
<keyword evidence="1" id="KW-0812">Transmembrane</keyword>
<organism evidence="2 3">
    <name type="scientific">Marinobacter lutaoensis</name>
    <dbReference type="NCBI Taxonomy" id="135739"/>
    <lineage>
        <taxon>Bacteria</taxon>
        <taxon>Pseudomonadati</taxon>
        <taxon>Pseudomonadota</taxon>
        <taxon>Gammaproteobacteria</taxon>
        <taxon>Pseudomonadales</taxon>
        <taxon>Marinobacteraceae</taxon>
        <taxon>Marinobacter</taxon>
    </lineage>
</organism>
<proteinExistence type="predicted"/>
<comment type="caution">
    <text evidence="2">The sequence shown here is derived from an EMBL/GenBank/DDBJ whole genome shotgun (WGS) entry which is preliminary data.</text>
</comment>
<keyword evidence="3" id="KW-1185">Reference proteome</keyword>
<evidence type="ECO:0000256" key="1">
    <source>
        <dbReference type="SAM" id="Phobius"/>
    </source>
</evidence>
<protein>
    <recommendedName>
        <fullName evidence="4">Transglutaminase-like domain-containing protein</fullName>
    </recommendedName>
</protein>
<evidence type="ECO:0000313" key="2">
    <source>
        <dbReference type="EMBL" id="ONF45508.1"/>
    </source>
</evidence>